<dbReference type="GO" id="GO:0050126">
    <property type="term" value="F:N-carbamoylputrescine amidase activity"/>
    <property type="evidence" value="ECO:0007669"/>
    <property type="project" value="TreeGrafter"/>
</dbReference>
<dbReference type="CDD" id="cd07576">
    <property type="entry name" value="R-amidase_like"/>
    <property type="match status" value="1"/>
</dbReference>
<dbReference type="InterPro" id="IPR003010">
    <property type="entry name" value="C-N_Hydrolase"/>
</dbReference>
<name>A0A2K4W7G3_9PSED</name>
<evidence type="ECO:0000256" key="2">
    <source>
        <dbReference type="ARBA" id="ARBA00022801"/>
    </source>
</evidence>
<organism evidence="3 4">
    <name type="scientific">Pseudomonas syringae group genomosp. 3</name>
    <dbReference type="NCBI Taxonomy" id="251701"/>
    <lineage>
        <taxon>Bacteria</taxon>
        <taxon>Pseudomonadati</taxon>
        <taxon>Pseudomonadota</taxon>
        <taxon>Gammaproteobacteria</taxon>
        <taxon>Pseudomonadales</taxon>
        <taxon>Pseudomonadaceae</taxon>
        <taxon>Pseudomonas</taxon>
    </lineage>
</organism>
<dbReference type="Pfam" id="PF00795">
    <property type="entry name" value="CN_hydrolase"/>
    <property type="match status" value="1"/>
</dbReference>
<dbReference type="InterPro" id="IPR036526">
    <property type="entry name" value="C-N_Hydrolase_sf"/>
</dbReference>
<evidence type="ECO:0000256" key="1">
    <source>
        <dbReference type="ARBA" id="ARBA00010613"/>
    </source>
</evidence>
<dbReference type="PANTHER" id="PTHR43674:SF2">
    <property type="entry name" value="BETA-UREIDOPROPIONASE"/>
    <property type="match status" value="1"/>
</dbReference>
<proteinExistence type="inferred from homology"/>
<evidence type="ECO:0000313" key="3">
    <source>
        <dbReference type="EMBL" id="SOS31833.1"/>
    </source>
</evidence>
<dbReference type="EC" id="3.5.-.-" evidence="3"/>
<dbReference type="PROSITE" id="PS01227">
    <property type="entry name" value="UPF0012"/>
    <property type="match status" value="1"/>
</dbReference>
<dbReference type="InterPro" id="IPR044083">
    <property type="entry name" value="RamA-like"/>
</dbReference>
<dbReference type="AlphaFoldDB" id="A0A2K4W7G3"/>
<keyword evidence="2 3" id="KW-0378">Hydrolase</keyword>
<evidence type="ECO:0000313" key="4">
    <source>
        <dbReference type="Proteomes" id="UP000238093"/>
    </source>
</evidence>
<protein>
    <submittedName>
        <fullName evidence="3">Hydrolase in pqqF 5'region</fullName>
        <ecNumber evidence="3">3.5.-.-</ecNumber>
    </submittedName>
</protein>
<dbReference type="Proteomes" id="UP000238093">
    <property type="component" value="Chromosome I"/>
</dbReference>
<dbReference type="PANTHER" id="PTHR43674">
    <property type="entry name" value="NITRILASE C965.09-RELATED"/>
    <property type="match status" value="1"/>
</dbReference>
<dbReference type="EMBL" id="LT963408">
    <property type="protein sequence ID" value="SOS31833.1"/>
    <property type="molecule type" value="Genomic_DNA"/>
</dbReference>
<dbReference type="RefSeq" id="WP_005737531.1">
    <property type="nucleotide sequence ID" value="NZ_LT963408.1"/>
</dbReference>
<dbReference type="PROSITE" id="PS50263">
    <property type="entry name" value="CN_HYDROLASE"/>
    <property type="match status" value="1"/>
</dbReference>
<dbReference type="InterPro" id="IPR001110">
    <property type="entry name" value="UPF0012_CS"/>
</dbReference>
<dbReference type="Gene3D" id="3.60.110.10">
    <property type="entry name" value="Carbon-nitrogen hydrolase"/>
    <property type="match status" value="1"/>
</dbReference>
<comment type="similarity">
    <text evidence="1">Belongs to the carbon-nitrogen hydrolase superfamily. NIT1/NIT2 family.</text>
</comment>
<gene>
    <name evidence="3" type="ORF">CFBP6411_00464</name>
</gene>
<accession>A0A2K4W7G3</accession>
<dbReference type="InterPro" id="IPR050345">
    <property type="entry name" value="Aliph_Amidase/BUP"/>
</dbReference>
<reference evidence="3 4" key="1">
    <citation type="submission" date="2017-11" db="EMBL/GenBank/DDBJ databases">
        <authorList>
            <person name="Han C.G."/>
        </authorList>
    </citation>
    <scope>NUCLEOTIDE SEQUENCE [LARGE SCALE GENOMIC DNA]</scope>
    <source>
        <strain evidence="3">CFBP6411</strain>
    </source>
</reference>
<dbReference type="SUPFAM" id="SSF56317">
    <property type="entry name" value="Carbon-nitrogen hydrolase"/>
    <property type="match status" value="1"/>
</dbReference>
<dbReference type="GO" id="GO:0033388">
    <property type="term" value="P:putrescine biosynthetic process from arginine"/>
    <property type="evidence" value="ECO:0007669"/>
    <property type="project" value="TreeGrafter"/>
</dbReference>
<sequence>MRIALYQCPPLPLDISGNLARLEQQAVSAAAQSAQLLICPEMFLTGYNIGAQAVSELAQAHDGSAAMRIAAIAKANGIAILYGYPERDTDQQIYNAVQLIDEHGVSLCNYRKTHLFSELDRSMFSAGADYFPVVELNGWRLGMLICYDVEFPENTRRLALAGAELILVPTANMAPYDFVCEVTVRARAFENHCYVVYANYCGSEGEIRYCGLSSLCAPDGSRPLLADQDEGLLVGTLDKALLAQARTVNDYFVDRRPELYASLTRVRHCPL</sequence>